<evidence type="ECO:0000313" key="1">
    <source>
        <dbReference type="EMBL" id="GFD58681.1"/>
    </source>
</evidence>
<gene>
    <name evidence="1" type="ORF">Tci_930650</name>
</gene>
<accession>A0A699XP71</accession>
<protein>
    <submittedName>
        <fullName evidence="1">Uncharacterized protein</fullName>
    </submittedName>
</protein>
<organism evidence="1">
    <name type="scientific">Tanacetum cinerariifolium</name>
    <name type="common">Dalmatian daisy</name>
    <name type="synonym">Chrysanthemum cinerariifolium</name>
    <dbReference type="NCBI Taxonomy" id="118510"/>
    <lineage>
        <taxon>Eukaryota</taxon>
        <taxon>Viridiplantae</taxon>
        <taxon>Streptophyta</taxon>
        <taxon>Embryophyta</taxon>
        <taxon>Tracheophyta</taxon>
        <taxon>Spermatophyta</taxon>
        <taxon>Magnoliopsida</taxon>
        <taxon>eudicotyledons</taxon>
        <taxon>Gunneridae</taxon>
        <taxon>Pentapetalae</taxon>
        <taxon>asterids</taxon>
        <taxon>campanulids</taxon>
        <taxon>Asterales</taxon>
        <taxon>Asteraceae</taxon>
        <taxon>Asteroideae</taxon>
        <taxon>Anthemideae</taxon>
        <taxon>Anthemidinae</taxon>
        <taxon>Tanacetum</taxon>
    </lineage>
</organism>
<feature type="non-terminal residue" evidence="1">
    <location>
        <position position="59"/>
    </location>
</feature>
<sequence length="59" mass="5712">MVAAWISAETGVGPAIASASQVCSGSCADLPTAPPSSISVASTIQKSPTLKCCGARTSS</sequence>
<reference evidence="1" key="1">
    <citation type="journal article" date="2019" name="Sci. Rep.">
        <title>Draft genome of Tanacetum cinerariifolium, the natural source of mosquito coil.</title>
        <authorList>
            <person name="Yamashiro T."/>
            <person name="Shiraishi A."/>
            <person name="Satake H."/>
            <person name="Nakayama K."/>
        </authorList>
    </citation>
    <scope>NUCLEOTIDE SEQUENCE</scope>
</reference>
<dbReference type="EMBL" id="BKCJ011855933">
    <property type="protein sequence ID" value="GFD58681.1"/>
    <property type="molecule type" value="Genomic_DNA"/>
</dbReference>
<proteinExistence type="predicted"/>
<comment type="caution">
    <text evidence="1">The sequence shown here is derived from an EMBL/GenBank/DDBJ whole genome shotgun (WGS) entry which is preliminary data.</text>
</comment>
<name>A0A699XP71_TANCI</name>
<dbReference type="AlphaFoldDB" id="A0A699XP71"/>